<dbReference type="GO" id="GO:0006406">
    <property type="term" value="P:mRNA export from nucleus"/>
    <property type="evidence" value="ECO:0007669"/>
    <property type="project" value="TreeGrafter"/>
</dbReference>
<dbReference type="InterPro" id="IPR005062">
    <property type="entry name" value="SAC3/GANP/THP3_conserved"/>
</dbReference>
<protein>
    <recommendedName>
        <fullName evidence="23">Germinal-center associated nuclear protein</fullName>
        <ecNumber evidence="5">2.3.1.48</ecNumber>
    </recommendedName>
</protein>
<evidence type="ECO:0000256" key="10">
    <source>
        <dbReference type="ARBA" id="ARBA00022553"/>
    </source>
</evidence>
<evidence type="ECO:0000256" key="7">
    <source>
        <dbReference type="ARBA" id="ARBA00022454"/>
    </source>
</evidence>
<keyword evidence="7" id="KW-0158">Chromosome</keyword>
<dbReference type="Pfam" id="PF03399">
    <property type="entry name" value="SAC3_GANP"/>
    <property type="match status" value="1"/>
</dbReference>
<keyword evidence="20" id="KW-0012">Acyltransferase</keyword>
<name>A0A9N9MUP3_9CUCU</name>
<evidence type="ECO:0000313" key="27">
    <source>
        <dbReference type="EMBL" id="CAG9767433.1"/>
    </source>
</evidence>
<keyword evidence="9" id="KW-0963">Cytoplasm</keyword>
<evidence type="ECO:0000256" key="21">
    <source>
        <dbReference type="ARBA" id="ARBA00038443"/>
    </source>
</evidence>
<evidence type="ECO:0000313" key="28">
    <source>
        <dbReference type="Proteomes" id="UP001152799"/>
    </source>
</evidence>
<dbReference type="InterPro" id="IPR000717">
    <property type="entry name" value="PCI_dom"/>
</dbReference>
<evidence type="ECO:0000256" key="2">
    <source>
        <dbReference type="ARBA" id="ARBA00004496"/>
    </source>
</evidence>
<dbReference type="OrthoDB" id="21502at2759"/>
<dbReference type="GO" id="GO:0002376">
    <property type="term" value="P:immune system process"/>
    <property type="evidence" value="ECO:0007669"/>
    <property type="project" value="UniProtKB-KW"/>
</dbReference>
<evidence type="ECO:0000256" key="8">
    <source>
        <dbReference type="ARBA" id="ARBA00022481"/>
    </source>
</evidence>
<feature type="coiled-coil region" evidence="24">
    <location>
        <begin position="839"/>
        <end position="982"/>
    </location>
</feature>
<dbReference type="PROSITE" id="PS50250">
    <property type="entry name" value="PCI"/>
    <property type="match status" value="1"/>
</dbReference>
<evidence type="ECO:0000256" key="20">
    <source>
        <dbReference type="ARBA" id="ARBA00023315"/>
    </source>
</evidence>
<keyword evidence="11" id="KW-0808">Transferase</keyword>
<evidence type="ECO:0000256" key="12">
    <source>
        <dbReference type="ARBA" id="ARBA00022816"/>
    </source>
</evidence>
<evidence type="ECO:0000256" key="19">
    <source>
        <dbReference type="ARBA" id="ARBA00023242"/>
    </source>
</evidence>
<comment type="similarity">
    <text evidence="21">Belongs to the SAC3 family.</text>
</comment>
<keyword evidence="14" id="KW-0653">Protein transport</keyword>
<reference evidence="27" key="1">
    <citation type="submission" date="2022-01" db="EMBL/GenBank/DDBJ databases">
        <authorList>
            <person name="King R."/>
        </authorList>
    </citation>
    <scope>NUCLEOTIDE SEQUENCE</scope>
</reference>
<sequence>MEEKPATLPARKTFKILCTQYPAIFDEDRPLCRNYFRQFGKVLRLVNKEKKREIVVEYPNENSYLNALTGPSEYDGQSFKVEPYESTHRPTQSQNEKAPTKKHPREKLVRKHKIAYVNPKRLIKRPQVSYIDDHEINEELASMGAYTDTNFDIIDLTTDLPPEKPQRPKLNRSALTWKKENASTSLEVDQTSSTKKTIVQALTKKKVKEQTKILTSEQLDLLKNINAQAQTVDEKYKVLDARDKLLRSINKMSQLKSNATVGTCPDMCPEKERLLREIQHQVSIYEQDKAGRHFMDHSKAVKQYSRSSADQEAPLAHELRSVNVLNMTMTYLMYRIMDLSQDELGGNIGEWYHFLWDRTRGIRKDITQQALCCQGSVVLVQQCARFHIHCSARFMGEDPSVFDQKINTENLTKCLQTLKYMYHDLEVKGEKCPNEAEFRAYIILLNLSDGNFMWEVQELREDIKKSPEVRFALQIYSAFEKRNYVRFFKLIKSTTYLNSCILMRYFVQVRVQALETLVKCFTPPKSFSFYPVQDLAQILFFDDTESAIDFMKSYGVNVNSDETNFMLDRSCFMPEYSYMLDRSRLVDQKMTCSLGDTVNGGKISPEMYMQIQSHEVYNSFDNNGYLIQDEMFKDIELSIENRLLEDEVDSRESTPERKSIVTNIFAQKATPVRKAASPNIFIAPKEEQNIFIKPSNIFVQPKPDAGNIFLQSKPDTSNIFAQKQESNIFAPKKEKVDSANIFVQEAPRELANIFAQEAPEKPSNIFAKPNIFSMETKQRDPRLQGSTINFGTTMEPPKNIFSVKEPSEPPKKGGFYFNLNNPQARKPEETSNIFAGGLVSNFEKEREENELEKLELERSRLQEEIRQEMAREEQERQEQESIQRKNEEIRLRNEEAAERRRLEAERLKHEEIERSKRLEQERIEREWQAEQERMEQARRLEKEKRRREEEIRRQELEHKRMQAELEEKRKKEEERQRNLEIQRTVTSVVYKMVETVDLKIRQDTLNRIRQNIKRRFLIKMCEKWRSMTIKRVKKRKAMDCNPVFVHTKSVTECARGVKSKSQDLALSEIKRFKYGKPLEIPMVVKQKIEKINLFHLTYSALRRRLCELEERWHQHIYWKVVISLPDINEMIIGLNKLEETLKSCIPWELQLYGNTVYIEEHKTITYCVEKQQGFDGKNPDANAFIIIAKNFNEVMQRRVFENLKDYGVFVKVPLVVIMEETANSAEYFNNLKDSGVVSDYVIYKCNLNSQVLPKIIESGLIFLSKHIEKYPPLEMDTLREFLCEHLCTSIWEKAGTYAKKNQDYNICMRDPNIVINLYNQGLKLLTEIVTDKKCREYARFPQEFRNHLPDQVPRYFPCDYRYFPDFILNPDYQDHLKSLMKTMQLPMFLEKWPPNDDEDLVDSLSKYCTDLFENPKEPLIALLNMFKSKNFNKIIWTKAIQVIALAKLNEQNLDLPQSFQTEFFETCMVVYNINTINEYSSSEWFYWKNPIIDSYKKIVSEKIQEEMEERTQSKKRPLDLSLDPEDVQSVISKAESVLRLPTNICQGVKDEIDDFNRSLKDLEDSINVVKKMDERKLLKRFVED</sequence>
<evidence type="ECO:0000256" key="22">
    <source>
        <dbReference type="ARBA" id="ARBA00055631"/>
    </source>
</evidence>
<comment type="function">
    <text evidence="22">As a component of the TREX-2 complex, involved in the export of mRNAs to the cytoplasm through the nuclear pores. Through the acetylation of histones, affects the assembly of nucleosomes at immunoglobulin variable region genes and promotes the recruitment and positioning of transcription complex to favor DNA cytosine deaminase AICDA/AID targeting, hence promoting somatic hypermutations.</text>
</comment>
<evidence type="ECO:0000256" key="24">
    <source>
        <dbReference type="SAM" id="Coils"/>
    </source>
</evidence>
<accession>A0A9N9MUP3</accession>
<feature type="region of interest" description="Disordered" evidence="25">
    <location>
        <begin position="787"/>
        <end position="807"/>
    </location>
</feature>
<dbReference type="InterPro" id="IPR045107">
    <property type="entry name" value="SAC3/GANP/THP3"/>
</dbReference>
<evidence type="ECO:0000256" key="13">
    <source>
        <dbReference type="ARBA" id="ARBA00022859"/>
    </source>
</evidence>
<feature type="coiled-coil region" evidence="24">
    <location>
        <begin position="1545"/>
        <end position="1572"/>
    </location>
</feature>
<keyword evidence="28" id="KW-1185">Reference proteome</keyword>
<comment type="subcellular location">
    <subcellularLocation>
        <location evidence="1">Chromosome</location>
    </subcellularLocation>
    <subcellularLocation>
        <location evidence="2">Cytoplasm</location>
    </subcellularLocation>
    <subcellularLocation>
        <location evidence="3">Nucleus</location>
        <location evidence="3">Nuclear pore complex</location>
    </subcellularLocation>
    <subcellularLocation>
        <location evidence="4">Nucleus</location>
        <location evidence="4">Nucleoplasm</location>
    </subcellularLocation>
</comment>
<keyword evidence="10" id="KW-0597">Phosphoprotein</keyword>
<dbReference type="EMBL" id="OU892280">
    <property type="protein sequence ID" value="CAG9767433.1"/>
    <property type="molecule type" value="Genomic_DNA"/>
</dbReference>
<evidence type="ECO:0000256" key="5">
    <source>
        <dbReference type="ARBA" id="ARBA00013184"/>
    </source>
</evidence>
<keyword evidence="16" id="KW-0811">Translocation</keyword>
<evidence type="ECO:0000259" key="26">
    <source>
        <dbReference type="PROSITE" id="PS50250"/>
    </source>
</evidence>
<evidence type="ECO:0000256" key="1">
    <source>
        <dbReference type="ARBA" id="ARBA00004286"/>
    </source>
</evidence>
<keyword evidence="19" id="KW-0539">Nucleus</keyword>
<dbReference type="EC" id="2.3.1.48" evidence="5"/>
<dbReference type="PANTHER" id="PTHR12436">
    <property type="entry name" value="80 KDA MCM3-ASSOCIATED PROTEIN"/>
    <property type="match status" value="1"/>
</dbReference>
<keyword evidence="12" id="KW-0509">mRNA transport</keyword>
<evidence type="ECO:0000256" key="16">
    <source>
        <dbReference type="ARBA" id="ARBA00023010"/>
    </source>
</evidence>
<dbReference type="FunFam" id="1.25.40.990:FF:000003">
    <property type="entry name" value="germinal-center associated nuclear protein isoform X2"/>
    <property type="match status" value="1"/>
</dbReference>
<evidence type="ECO:0000256" key="18">
    <source>
        <dbReference type="ARBA" id="ARBA00023132"/>
    </source>
</evidence>
<organism evidence="27 28">
    <name type="scientific">Ceutorhynchus assimilis</name>
    <name type="common">cabbage seed weevil</name>
    <dbReference type="NCBI Taxonomy" id="467358"/>
    <lineage>
        <taxon>Eukaryota</taxon>
        <taxon>Metazoa</taxon>
        <taxon>Ecdysozoa</taxon>
        <taxon>Arthropoda</taxon>
        <taxon>Hexapoda</taxon>
        <taxon>Insecta</taxon>
        <taxon>Pterygota</taxon>
        <taxon>Neoptera</taxon>
        <taxon>Endopterygota</taxon>
        <taxon>Coleoptera</taxon>
        <taxon>Polyphaga</taxon>
        <taxon>Cucujiformia</taxon>
        <taxon>Curculionidae</taxon>
        <taxon>Ceutorhynchinae</taxon>
        <taxon>Ceutorhynchus</taxon>
    </lineage>
</organism>
<evidence type="ECO:0000256" key="14">
    <source>
        <dbReference type="ARBA" id="ARBA00022927"/>
    </source>
</evidence>
<dbReference type="PANTHER" id="PTHR12436:SF3">
    <property type="entry name" value="GERMINAL-CENTER ASSOCIATED NUCLEAR PROTEIN"/>
    <property type="match status" value="1"/>
</dbReference>
<evidence type="ECO:0000256" key="6">
    <source>
        <dbReference type="ARBA" id="ARBA00022448"/>
    </source>
</evidence>
<evidence type="ECO:0000256" key="15">
    <source>
        <dbReference type="ARBA" id="ARBA00022990"/>
    </source>
</evidence>
<dbReference type="GO" id="GO:0005737">
    <property type="term" value="C:cytoplasm"/>
    <property type="evidence" value="ECO:0007669"/>
    <property type="project" value="UniProtKB-SubCell"/>
</dbReference>
<dbReference type="GO" id="GO:0015031">
    <property type="term" value="P:protein transport"/>
    <property type="evidence" value="ECO:0007669"/>
    <property type="project" value="UniProtKB-KW"/>
</dbReference>
<evidence type="ECO:0000256" key="23">
    <source>
        <dbReference type="ARBA" id="ARBA00069544"/>
    </source>
</evidence>
<keyword evidence="8" id="KW-0488">Methylation</keyword>
<dbReference type="GO" id="GO:0005643">
    <property type="term" value="C:nuclear pore"/>
    <property type="evidence" value="ECO:0007669"/>
    <property type="project" value="UniProtKB-SubCell"/>
</dbReference>
<keyword evidence="17 24" id="KW-0175">Coiled coil</keyword>
<evidence type="ECO:0000256" key="11">
    <source>
        <dbReference type="ARBA" id="ARBA00022679"/>
    </source>
</evidence>
<keyword evidence="6" id="KW-0813">Transport</keyword>
<dbReference type="GO" id="GO:0005654">
    <property type="term" value="C:nucleoplasm"/>
    <property type="evidence" value="ECO:0007669"/>
    <property type="project" value="UniProtKB-SubCell"/>
</dbReference>
<keyword evidence="15" id="KW-0007">Acetylation</keyword>
<feature type="domain" description="PCI" evidence="26">
    <location>
        <begin position="403"/>
        <end position="590"/>
    </location>
</feature>
<dbReference type="Proteomes" id="UP001152799">
    <property type="component" value="Chromosome 4"/>
</dbReference>
<dbReference type="GO" id="GO:0061733">
    <property type="term" value="F:protein-lysine-acetyltransferase activity"/>
    <property type="evidence" value="ECO:0007669"/>
    <property type="project" value="UniProtKB-EC"/>
</dbReference>
<evidence type="ECO:0000256" key="25">
    <source>
        <dbReference type="SAM" id="MobiDB-lite"/>
    </source>
</evidence>
<keyword evidence="13" id="KW-0391">Immunity</keyword>
<dbReference type="GO" id="GO:0070390">
    <property type="term" value="C:transcription export complex 2"/>
    <property type="evidence" value="ECO:0007669"/>
    <property type="project" value="TreeGrafter"/>
</dbReference>
<evidence type="ECO:0000256" key="17">
    <source>
        <dbReference type="ARBA" id="ARBA00023054"/>
    </source>
</evidence>
<keyword evidence="18" id="KW-0906">Nuclear pore complex</keyword>
<evidence type="ECO:0000256" key="9">
    <source>
        <dbReference type="ARBA" id="ARBA00022490"/>
    </source>
</evidence>
<evidence type="ECO:0000256" key="3">
    <source>
        <dbReference type="ARBA" id="ARBA00004567"/>
    </source>
</evidence>
<evidence type="ECO:0000256" key="4">
    <source>
        <dbReference type="ARBA" id="ARBA00004642"/>
    </source>
</evidence>
<feature type="region of interest" description="Disordered" evidence="25">
    <location>
        <begin position="83"/>
        <end position="106"/>
    </location>
</feature>
<gene>
    <name evidence="27" type="ORF">CEUTPL_LOCUS7998</name>
</gene>
<dbReference type="GO" id="GO:0005694">
    <property type="term" value="C:chromosome"/>
    <property type="evidence" value="ECO:0007669"/>
    <property type="project" value="UniProtKB-SubCell"/>
</dbReference>
<proteinExistence type="inferred from homology"/>
<dbReference type="Gene3D" id="1.25.40.990">
    <property type="match status" value="1"/>
</dbReference>